<evidence type="ECO:0000256" key="5">
    <source>
        <dbReference type="RuleBase" id="RU361235"/>
    </source>
</evidence>
<dbReference type="InterPro" id="IPR019826">
    <property type="entry name" value="Carboxylesterase_B_AS"/>
</dbReference>
<keyword evidence="4 5" id="KW-0378">Hydrolase</keyword>
<reference evidence="8 9" key="1">
    <citation type="journal article" date="2015" name="Genome Biol.">
        <title>Comparative genomics of Steinernema reveals deeply conserved gene regulatory networks.</title>
        <authorList>
            <person name="Dillman A.R."/>
            <person name="Macchietto M."/>
            <person name="Porter C.F."/>
            <person name="Rogers A."/>
            <person name="Williams B."/>
            <person name="Antoshechkin I."/>
            <person name="Lee M.M."/>
            <person name="Goodwin Z."/>
            <person name="Lu X."/>
            <person name="Lewis E.E."/>
            <person name="Goodrich-Blair H."/>
            <person name="Stock S.P."/>
            <person name="Adams B.J."/>
            <person name="Sternberg P.W."/>
            <person name="Mortazavi A."/>
        </authorList>
    </citation>
    <scope>NUCLEOTIDE SEQUENCE [LARGE SCALE GENOMIC DNA]</scope>
    <source>
        <strain evidence="8 9">ALL</strain>
    </source>
</reference>
<evidence type="ECO:0000259" key="7">
    <source>
        <dbReference type="Pfam" id="PF00135"/>
    </source>
</evidence>
<evidence type="ECO:0000313" key="9">
    <source>
        <dbReference type="Proteomes" id="UP000298663"/>
    </source>
</evidence>
<evidence type="ECO:0000256" key="1">
    <source>
        <dbReference type="ARBA" id="ARBA00005964"/>
    </source>
</evidence>
<accession>A0A4U5PDG7</accession>
<dbReference type="AlphaFoldDB" id="A0A4U5PDG7"/>
<evidence type="ECO:0000256" key="6">
    <source>
        <dbReference type="SAM" id="SignalP"/>
    </source>
</evidence>
<dbReference type="STRING" id="34508.A0A4U5PDG7"/>
<dbReference type="EC" id="3.1.1.-" evidence="5"/>
<dbReference type="InterPro" id="IPR002018">
    <property type="entry name" value="CarbesteraseB"/>
</dbReference>
<feature type="chain" id="PRO_5020646480" description="Carboxylic ester hydrolase" evidence="6">
    <location>
        <begin position="16"/>
        <end position="569"/>
    </location>
</feature>
<dbReference type="Gene3D" id="3.40.50.1820">
    <property type="entry name" value="alpha/beta hydrolase"/>
    <property type="match status" value="1"/>
</dbReference>
<evidence type="ECO:0000256" key="2">
    <source>
        <dbReference type="ARBA" id="ARBA00010515"/>
    </source>
</evidence>
<keyword evidence="6" id="KW-0732">Signal</keyword>
<comment type="similarity">
    <text evidence="1 5">Belongs to the type-B carboxylesterase/lipase family.</text>
</comment>
<dbReference type="GO" id="GO:0052689">
    <property type="term" value="F:carboxylic ester hydrolase activity"/>
    <property type="evidence" value="ECO:0007669"/>
    <property type="project" value="UniProtKB-KW"/>
</dbReference>
<sequence length="569" mass="63686">MDIFLFLLLLGRATALAPIVNTGFGSVEGFQYELTNGKTADIFLGIPFAQPPVGDLRYEKPKIIDKWSGVKQTKEFGNPCFQFGDKKIITGEGEFSEDCLTLNIMSPHETSSDPKRYPVMLFIHGGGFQVGSSSFYPYQNISENFVSQGIVFVTINYRLSAFGFFTTDDGVIPGNLGYWDQTMALRFIKEVIADFGGNPGSITLIGESAGSSSVSALTISPHSNKLFHKAICLSGSQYTIYSNIKEVLPSSLIVARTLGCVGSSENIKKCLKTQTPEQIRMAIYSAYANNSGVHLTRFNPYVDGDFFPETLEELVKTAEKIPLITGTITFEGGFFSLAPLQLLVPSAIPSERWSSYSKDDLESFIKYQMIPEKYGHRRDGLVAKLIDYYVKRGGPNLTSSDYLERYGDIFSDIFFNIPMYFEIQDKTAAGIPVYVYRQEYHNPILSENVPVKKASHGNEIPYLFGAFFGESVEFNKDDKRFQEDLLSAFISFAKTGTPTIQGTLWEPVTGSRLDRHMSFENHSQMRSGLIQEVVDFWIKEVCKDADMEMIKEALLPVFRCSKMHVHDSL</sequence>
<keyword evidence="3" id="KW-0719">Serine esterase</keyword>
<dbReference type="InterPro" id="IPR002168">
    <property type="entry name" value="Lipase_GDXG_HIS_AS"/>
</dbReference>
<dbReference type="PANTHER" id="PTHR44590">
    <property type="entry name" value="CARBOXYLIC ESTER HYDROLASE-RELATED"/>
    <property type="match status" value="1"/>
</dbReference>
<dbReference type="PROSITE" id="PS00122">
    <property type="entry name" value="CARBOXYLESTERASE_B_1"/>
    <property type="match status" value="1"/>
</dbReference>
<comment type="similarity">
    <text evidence="2">Belongs to the 'GDXG' lipolytic enzyme family.</text>
</comment>
<dbReference type="Proteomes" id="UP000298663">
    <property type="component" value="Unassembled WGS sequence"/>
</dbReference>
<reference evidence="8 9" key="2">
    <citation type="journal article" date="2019" name="G3 (Bethesda)">
        <title>Hybrid Assembly of the Genome of the Entomopathogenic Nematode Steinernema carpocapsae Identifies the X-Chromosome.</title>
        <authorList>
            <person name="Serra L."/>
            <person name="Macchietto M."/>
            <person name="Macias-Munoz A."/>
            <person name="McGill C.J."/>
            <person name="Rodriguez I.M."/>
            <person name="Rodriguez B."/>
            <person name="Murad R."/>
            <person name="Mortazavi A."/>
        </authorList>
    </citation>
    <scope>NUCLEOTIDE SEQUENCE [LARGE SCALE GENOMIC DNA]</scope>
    <source>
        <strain evidence="8 9">ALL</strain>
    </source>
</reference>
<feature type="signal peptide" evidence="6">
    <location>
        <begin position="1"/>
        <end position="15"/>
    </location>
</feature>
<gene>
    <name evidence="8" type="ORF">L596_008738</name>
</gene>
<organism evidence="8 9">
    <name type="scientific">Steinernema carpocapsae</name>
    <name type="common">Entomopathogenic nematode</name>
    <dbReference type="NCBI Taxonomy" id="34508"/>
    <lineage>
        <taxon>Eukaryota</taxon>
        <taxon>Metazoa</taxon>
        <taxon>Ecdysozoa</taxon>
        <taxon>Nematoda</taxon>
        <taxon>Chromadorea</taxon>
        <taxon>Rhabditida</taxon>
        <taxon>Tylenchina</taxon>
        <taxon>Panagrolaimomorpha</taxon>
        <taxon>Strongyloidoidea</taxon>
        <taxon>Steinernematidae</taxon>
        <taxon>Steinernema</taxon>
    </lineage>
</organism>
<dbReference type="PROSITE" id="PS01173">
    <property type="entry name" value="LIPASE_GDXG_HIS"/>
    <property type="match status" value="1"/>
</dbReference>
<keyword evidence="9" id="KW-1185">Reference proteome</keyword>
<dbReference type="EMBL" id="AZBU02000002">
    <property type="protein sequence ID" value="TKR94462.1"/>
    <property type="molecule type" value="Genomic_DNA"/>
</dbReference>
<comment type="caution">
    <text evidence="8">The sequence shown here is derived from an EMBL/GenBank/DDBJ whole genome shotgun (WGS) entry which is preliminary data.</text>
</comment>
<dbReference type="SUPFAM" id="SSF53474">
    <property type="entry name" value="alpha/beta-Hydrolases"/>
    <property type="match status" value="1"/>
</dbReference>
<protein>
    <recommendedName>
        <fullName evidence="5">Carboxylic ester hydrolase</fullName>
        <ecNumber evidence="5">3.1.1.-</ecNumber>
    </recommendedName>
</protein>
<dbReference type="InterPro" id="IPR029058">
    <property type="entry name" value="AB_hydrolase_fold"/>
</dbReference>
<proteinExistence type="inferred from homology"/>
<evidence type="ECO:0000256" key="3">
    <source>
        <dbReference type="ARBA" id="ARBA00022487"/>
    </source>
</evidence>
<name>A0A4U5PDG7_STECR</name>
<dbReference type="PANTHER" id="PTHR44590:SF4">
    <property type="entry name" value="CARBOXYLIC ESTER HYDROLASE"/>
    <property type="match status" value="1"/>
</dbReference>
<dbReference type="Pfam" id="PF00135">
    <property type="entry name" value="COesterase"/>
    <property type="match status" value="1"/>
</dbReference>
<dbReference type="OrthoDB" id="6846267at2759"/>
<evidence type="ECO:0000313" key="8">
    <source>
        <dbReference type="EMBL" id="TKR94462.1"/>
    </source>
</evidence>
<evidence type="ECO:0000256" key="4">
    <source>
        <dbReference type="ARBA" id="ARBA00022801"/>
    </source>
</evidence>
<feature type="domain" description="Carboxylesterase type B" evidence="7">
    <location>
        <begin position="18"/>
        <end position="537"/>
    </location>
</feature>